<dbReference type="HAMAP" id="MF_00757">
    <property type="entry name" value="RNase_P_4"/>
    <property type="match status" value="1"/>
</dbReference>
<evidence type="ECO:0000256" key="1">
    <source>
        <dbReference type="ARBA" id="ARBA00022490"/>
    </source>
</evidence>
<dbReference type="EC" id="3.1.26.5" evidence="8"/>
<dbReference type="InterPro" id="IPR016432">
    <property type="entry name" value="RNP4"/>
</dbReference>
<evidence type="ECO:0000256" key="8">
    <source>
        <dbReference type="HAMAP-Rule" id="MF_00757"/>
    </source>
</evidence>
<dbReference type="InterPro" id="IPR007175">
    <property type="entry name" value="Rpr2/Snm1/Rpp21"/>
</dbReference>
<feature type="binding site" evidence="8">
    <location>
        <position position="55"/>
    </location>
    <ligand>
        <name>Zn(2+)</name>
        <dbReference type="ChEBI" id="CHEBI:29105"/>
    </ligand>
</feature>
<keyword evidence="2 8" id="KW-0819">tRNA processing</keyword>
<organism evidence="9 10">
    <name type="scientific">Candidatus Parvarchaeum acidophilus ARMAN-5</name>
    <dbReference type="NCBI Taxonomy" id="662762"/>
    <lineage>
        <taxon>Archaea</taxon>
        <taxon>Candidatus Parvarchaeota</taxon>
        <taxon>Candidatus Parvarchaeum</taxon>
    </lineage>
</organism>
<dbReference type="PANTHER" id="PTHR14742:SF0">
    <property type="entry name" value="RIBONUCLEASE P PROTEIN SUBUNIT P21"/>
    <property type="match status" value="1"/>
</dbReference>
<dbReference type="GO" id="GO:0005737">
    <property type="term" value="C:cytoplasm"/>
    <property type="evidence" value="ECO:0007669"/>
    <property type="project" value="UniProtKB-SubCell"/>
</dbReference>
<comment type="subcellular location">
    <subcellularLocation>
        <location evidence="8">Cytoplasm</location>
    </subcellularLocation>
</comment>
<protein>
    <recommendedName>
        <fullName evidence="8">Ribonuclease P protein component 4</fullName>
        <shortName evidence="8">RNase P component 4</shortName>
        <ecNumber evidence="8">3.1.26.5</ecNumber>
    </recommendedName>
    <alternativeName>
        <fullName evidence="8">Rpp21</fullName>
    </alternativeName>
</protein>
<keyword evidence="6 8" id="KW-0378">Hydrolase</keyword>
<accession>D6GW69</accession>
<dbReference type="GO" id="GO:0008270">
    <property type="term" value="F:zinc ion binding"/>
    <property type="evidence" value="ECO:0007669"/>
    <property type="project" value="UniProtKB-UniRule"/>
</dbReference>
<dbReference type="Pfam" id="PF04032">
    <property type="entry name" value="Rpr2"/>
    <property type="match status" value="1"/>
</dbReference>
<evidence type="ECO:0000313" key="10">
    <source>
        <dbReference type="Proteomes" id="UP000009376"/>
    </source>
</evidence>
<feature type="binding site" evidence="8">
    <location>
        <position position="58"/>
    </location>
    <ligand>
        <name>Zn(2+)</name>
        <dbReference type="ChEBI" id="CHEBI:29105"/>
    </ligand>
</feature>
<proteinExistence type="inferred from homology"/>
<keyword evidence="1 8" id="KW-0963">Cytoplasm</keyword>
<dbReference type="AlphaFoldDB" id="D6GW69"/>
<feature type="binding site" evidence="8">
    <location>
        <position position="84"/>
    </location>
    <ligand>
        <name>Zn(2+)</name>
        <dbReference type="ChEBI" id="CHEBI:29105"/>
    </ligand>
</feature>
<keyword evidence="7 8" id="KW-0862">Zinc</keyword>
<keyword evidence="4 8" id="KW-0479">Metal-binding</keyword>
<evidence type="ECO:0000256" key="7">
    <source>
        <dbReference type="ARBA" id="ARBA00022833"/>
    </source>
</evidence>
<dbReference type="Gene3D" id="6.20.50.20">
    <property type="match status" value="1"/>
</dbReference>
<name>D6GW69_PARA5</name>
<feature type="binding site" evidence="8">
    <location>
        <position position="81"/>
    </location>
    <ligand>
        <name>Zn(2+)</name>
        <dbReference type="ChEBI" id="CHEBI:29105"/>
    </ligand>
</feature>
<keyword evidence="5 8" id="KW-0255">Endonuclease</keyword>
<comment type="similarity">
    <text evidence="8">Belongs to the eukaryotic/archaeal RNase P protein component 4 family.</text>
</comment>
<comment type="function">
    <text evidence="8">Part of ribonuclease P, a protein complex that generates mature tRNA molecules by cleaving their 5'-ends.</text>
</comment>
<reference evidence="9 10" key="1">
    <citation type="journal article" date="2010" name="Proc. Natl. Acad. Sci. U.S.A.">
        <title>Enigmatic, ultrasmall, uncultivated Archaea.</title>
        <authorList>
            <person name="Baker B.J."/>
            <person name="Comolli L.R."/>
            <person name="Dick G.J."/>
            <person name="Hauser L.J."/>
            <person name="Hyatt D."/>
            <person name="Dill B.D."/>
            <person name="Land M.L."/>
            <person name="Verberkmoes N.C."/>
            <person name="Hettich R.L."/>
            <person name="Banfield J.F."/>
        </authorList>
    </citation>
    <scope>NUCLEOTIDE SEQUENCE [LARGE SCALE GENOMIC DNA]</scope>
</reference>
<evidence type="ECO:0000313" key="9">
    <source>
        <dbReference type="EMBL" id="EFD92535.1"/>
    </source>
</evidence>
<dbReference type="PIRSF" id="PIRSF004878">
    <property type="entry name" value="RNase_P_4"/>
    <property type="match status" value="1"/>
</dbReference>
<dbReference type="EMBL" id="GG745579">
    <property type="protein sequence ID" value="EFD92535.1"/>
    <property type="molecule type" value="Genomic_DNA"/>
</dbReference>
<dbReference type="PANTHER" id="PTHR14742">
    <property type="entry name" value="RIBONUCLEASE P SUBUNIT P21"/>
    <property type="match status" value="1"/>
</dbReference>
<evidence type="ECO:0000256" key="6">
    <source>
        <dbReference type="ARBA" id="ARBA00022801"/>
    </source>
</evidence>
<dbReference type="GO" id="GO:0004526">
    <property type="term" value="F:ribonuclease P activity"/>
    <property type="evidence" value="ECO:0007669"/>
    <property type="project" value="UniProtKB-UniRule"/>
</dbReference>
<comment type="cofactor">
    <cofactor evidence="8">
        <name>Zn(2+)</name>
        <dbReference type="ChEBI" id="CHEBI:29105"/>
    </cofactor>
    <text evidence="8">Binds 1 zinc ion per subunit.</text>
</comment>
<keyword evidence="3 8" id="KW-0540">Nuclease</keyword>
<gene>
    <name evidence="8" type="primary">rnp4</name>
    <name evidence="9" type="ORF">BJBARM5_0744</name>
</gene>
<dbReference type="GO" id="GO:0030677">
    <property type="term" value="C:ribonuclease P complex"/>
    <property type="evidence" value="ECO:0007669"/>
    <property type="project" value="UniProtKB-UniRule"/>
</dbReference>
<evidence type="ECO:0000256" key="5">
    <source>
        <dbReference type="ARBA" id="ARBA00022759"/>
    </source>
</evidence>
<sequence length="96" mass="11408">MVSTKNYKAFKRDFDSLLKLARNEKSMADRYTYLAYHMIKSKKVRLSREEKFLICKNCNKLLIPGKNCRVRLSEGFLTYKCLNCGNVKKVKYDKRI</sequence>
<dbReference type="Proteomes" id="UP000009376">
    <property type="component" value="Unassembled WGS sequence"/>
</dbReference>
<evidence type="ECO:0000256" key="4">
    <source>
        <dbReference type="ARBA" id="ARBA00022723"/>
    </source>
</evidence>
<comment type="catalytic activity">
    <reaction evidence="8">
        <text>Endonucleolytic cleavage of RNA, removing 5'-extranucleotides from tRNA precursor.</text>
        <dbReference type="EC" id="3.1.26.5"/>
    </reaction>
</comment>
<dbReference type="GO" id="GO:0001682">
    <property type="term" value="P:tRNA 5'-leader removal"/>
    <property type="evidence" value="ECO:0007669"/>
    <property type="project" value="UniProtKB-UniRule"/>
</dbReference>
<comment type="subunit">
    <text evidence="8">Consists of a catalytic RNA component and at least 4-5 protein subunits.</text>
</comment>
<evidence type="ECO:0000256" key="3">
    <source>
        <dbReference type="ARBA" id="ARBA00022722"/>
    </source>
</evidence>
<evidence type="ECO:0000256" key="2">
    <source>
        <dbReference type="ARBA" id="ARBA00022694"/>
    </source>
</evidence>